<dbReference type="PANTHER" id="PTHR13318:SF124">
    <property type="entry name" value="F-BOX DOMAIN-CONTAINING PROTEIN"/>
    <property type="match status" value="1"/>
</dbReference>
<dbReference type="OrthoDB" id="550575at2759"/>
<feature type="compositionally biased region" description="Basic and acidic residues" evidence="1">
    <location>
        <begin position="551"/>
        <end position="561"/>
    </location>
</feature>
<dbReference type="AlphaFoldDB" id="A0A2Z7D451"/>
<organism evidence="2 3">
    <name type="scientific">Dorcoceras hygrometricum</name>
    <dbReference type="NCBI Taxonomy" id="472368"/>
    <lineage>
        <taxon>Eukaryota</taxon>
        <taxon>Viridiplantae</taxon>
        <taxon>Streptophyta</taxon>
        <taxon>Embryophyta</taxon>
        <taxon>Tracheophyta</taxon>
        <taxon>Spermatophyta</taxon>
        <taxon>Magnoliopsida</taxon>
        <taxon>eudicotyledons</taxon>
        <taxon>Gunneridae</taxon>
        <taxon>Pentapetalae</taxon>
        <taxon>asterids</taxon>
        <taxon>lamiids</taxon>
        <taxon>Lamiales</taxon>
        <taxon>Gesneriaceae</taxon>
        <taxon>Didymocarpoideae</taxon>
        <taxon>Trichosporeae</taxon>
        <taxon>Loxocarpinae</taxon>
        <taxon>Dorcoceras</taxon>
    </lineage>
</organism>
<dbReference type="InterPro" id="IPR032675">
    <property type="entry name" value="LRR_dom_sf"/>
</dbReference>
<dbReference type="Gene3D" id="3.80.10.10">
    <property type="entry name" value="Ribonuclease Inhibitor"/>
    <property type="match status" value="2"/>
</dbReference>
<feature type="region of interest" description="Disordered" evidence="1">
    <location>
        <begin position="473"/>
        <end position="498"/>
    </location>
</feature>
<accession>A0A2Z7D451</accession>
<evidence type="ECO:0000256" key="1">
    <source>
        <dbReference type="SAM" id="MobiDB-lite"/>
    </source>
</evidence>
<evidence type="ECO:0000313" key="2">
    <source>
        <dbReference type="EMBL" id="KZV51906.1"/>
    </source>
</evidence>
<feature type="region of interest" description="Disordered" evidence="1">
    <location>
        <begin position="538"/>
        <end position="568"/>
    </location>
</feature>
<keyword evidence="3" id="KW-1185">Reference proteome</keyword>
<reference evidence="2 3" key="1">
    <citation type="journal article" date="2015" name="Proc. Natl. Acad. Sci. U.S.A.">
        <title>The resurrection genome of Boea hygrometrica: A blueprint for survival of dehydration.</title>
        <authorList>
            <person name="Xiao L."/>
            <person name="Yang G."/>
            <person name="Zhang L."/>
            <person name="Yang X."/>
            <person name="Zhao S."/>
            <person name="Ji Z."/>
            <person name="Zhou Q."/>
            <person name="Hu M."/>
            <person name="Wang Y."/>
            <person name="Chen M."/>
            <person name="Xu Y."/>
            <person name="Jin H."/>
            <person name="Xiao X."/>
            <person name="Hu G."/>
            <person name="Bao F."/>
            <person name="Hu Y."/>
            <person name="Wan P."/>
            <person name="Li L."/>
            <person name="Deng X."/>
            <person name="Kuang T."/>
            <person name="Xiang C."/>
            <person name="Zhu J.K."/>
            <person name="Oliver M.J."/>
            <person name="He Y."/>
        </authorList>
    </citation>
    <scope>NUCLEOTIDE SEQUENCE [LARGE SCALE GENOMIC DNA]</scope>
    <source>
        <strain evidence="3">cv. XS01</strain>
    </source>
</reference>
<name>A0A2Z7D451_9LAMI</name>
<dbReference type="Proteomes" id="UP000250235">
    <property type="component" value="Unassembled WGS sequence"/>
</dbReference>
<dbReference type="EMBL" id="KQ991562">
    <property type="protein sequence ID" value="KZV51906.1"/>
    <property type="molecule type" value="Genomic_DNA"/>
</dbReference>
<sequence>MAFSPEKENQNSLWFKHKKAFNNVLLTMRRHSLTSKQTQRQNQRQRPPLSEFPQPTSKIRDFPLTTLVSDITSLLSDEILLKILARVPISQRNSNFLVSKRWLNLQGRLVRSIKILDWDFLVSGRLFLRFPNLIRVHLVNGCLISSRNFGVICTHKTASFHVGSDVEVKDWFFNEKSALKADEVDRGLKILASGCPNLRTLTVMNASEMGVLSVAEECPTLQELELHMCNDQVLRGIAACQNLQFLKLSGAVDDSYNSLVSDLGLTILAQGCKKLVKVELSRCRGSFEGIKALGQCCQTLEELIICDHRMSDGWIFALPYCKRLKTLRFLSCQQIDRVSGADEHLGSCSALENLHMEKCQLRDKRALGALFVVCQNVRDVVLKNCWGVDDDMFSTASAFRRVRSLYLEGCSLLTTDGLDSVITSWNELQNLKVKSCNNIKDCAPSSVFSYLKDLKWKPDSKSILSANLAGTGMAQQVPKHSSPLTPGEGGYTQRQPAPHRYRARQRHNLTVAHREHTHPLKGTPSPNPYISRVPTLHRTEQVAQTRRNRRSHTEISPETKKRGGGSEGLGLHENRACVLCIDTQRFTSPYKSRNAEIMVYKLRLIVSQPDPASVTKNLGAPSDWQIRRPNLVVPATDGSTCGGAWHDIHFSLVAFEV</sequence>
<dbReference type="GO" id="GO:0019005">
    <property type="term" value="C:SCF ubiquitin ligase complex"/>
    <property type="evidence" value="ECO:0007669"/>
    <property type="project" value="TreeGrafter"/>
</dbReference>
<gene>
    <name evidence="2" type="ORF">F511_09170</name>
</gene>
<dbReference type="InterPro" id="IPR036047">
    <property type="entry name" value="F-box-like_dom_sf"/>
</dbReference>
<evidence type="ECO:0000313" key="3">
    <source>
        <dbReference type="Proteomes" id="UP000250235"/>
    </source>
</evidence>
<dbReference type="SUPFAM" id="SSF52058">
    <property type="entry name" value="L domain-like"/>
    <property type="match status" value="1"/>
</dbReference>
<feature type="compositionally biased region" description="Low complexity" evidence="1">
    <location>
        <begin position="37"/>
        <end position="46"/>
    </location>
</feature>
<dbReference type="PANTHER" id="PTHR13318">
    <property type="entry name" value="PARTNER OF PAIRED, ISOFORM B-RELATED"/>
    <property type="match status" value="1"/>
</dbReference>
<proteinExistence type="predicted"/>
<dbReference type="GO" id="GO:0031146">
    <property type="term" value="P:SCF-dependent proteasomal ubiquitin-dependent protein catabolic process"/>
    <property type="evidence" value="ECO:0007669"/>
    <property type="project" value="TreeGrafter"/>
</dbReference>
<feature type="region of interest" description="Disordered" evidence="1">
    <location>
        <begin position="33"/>
        <end position="57"/>
    </location>
</feature>
<dbReference type="SUPFAM" id="SSF81383">
    <property type="entry name" value="F-box domain"/>
    <property type="match status" value="1"/>
</dbReference>
<protein>
    <submittedName>
        <fullName evidence="2">F-box protein-like</fullName>
    </submittedName>
</protein>